<dbReference type="Proteomes" id="UP000808337">
    <property type="component" value="Unassembled WGS sequence"/>
</dbReference>
<feature type="domain" description="Outer membrane protein beta-barrel" evidence="1">
    <location>
        <begin position="53"/>
        <end position="194"/>
    </location>
</feature>
<sequence>MKTTNYLFILIFCFIRITAEAQLSFGVRAAYVKAWMEYGDAEVPDGAIIHVHRYQVTGLVNYDLSQHLSIGLEPGFTQRGAACFPGWIAFLGDTRLLLNYFELPVMATYRFPVFKNKYEAYGKTGFGVSKALSAYRRISNAGTGNPPDKRKLDMEDSNLRQWDNGFYGGLGLARKLGNSRLFLEADYYHGLRDVDILNTSRNRSIHIGLGYTTTL</sequence>
<proteinExistence type="predicted"/>
<dbReference type="InterPro" id="IPR025665">
    <property type="entry name" value="Beta-barrel_OMP_2"/>
</dbReference>
<evidence type="ECO:0000313" key="2">
    <source>
        <dbReference type="EMBL" id="MBK9984108.1"/>
    </source>
</evidence>
<accession>A0A9D7SVR0</accession>
<evidence type="ECO:0000259" key="1">
    <source>
        <dbReference type="Pfam" id="PF13568"/>
    </source>
</evidence>
<protein>
    <submittedName>
        <fullName evidence="2">PorT family protein</fullName>
    </submittedName>
</protein>
<organism evidence="2 3">
    <name type="scientific">Candidatus Opimibacter skivensis</name>
    <dbReference type="NCBI Taxonomy" id="2982028"/>
    <lineage>
        <taxon>Bacteria</taxon>
        <taxon>Pseudomonadati</taxon>
        <taxon>Bacteroidota</taxon>
        <taxon>Saprospiria</taxon>
        <taxon>Saprospirales</taxon>
        <taxon>Saprospiraceae</taxon>
        <taxon>Candidatus Opimibacter</taxon>
    </lineage>
</organism>
<comment type="caution">
    <text evidence="2">The sequence shown here is derived from an EMBL/GenBank/DDBJ whole genome shotgun (WGS) entry which is preliminary data.</text>
</comment>
<reference evidence="2 3" key="1">
    <citation type="submission" date="2020-10" db="EMBL/GenBank/DDBJ databases">
        <title>Connecting structure to function with the recovery of over 1000 high-quality activated sludge metagenome-assembled genomes encoding full-length rRNA genes using long-read sequencing.</title>
        <authorList>
            <person name="Singleton C.M."/>
            <person name="Petriglieri F."/>
            <person name="Kristensen J.M."/>
            <person name="Kirkegaard R.H."/>
            <person name="Michaelsen T.Y."/>
            <person name="Andersen M.H."/>
            <person name="Karst S.M."/>
            <person name="Dueholm M.S."/>
            <person name="Nielsen P.H."/>
            <person name="Albertsen M."/>
        </authorList>
    </citation>
    <scope>NUCLEOTIDE SEQUENCE [LARGE SCALE GENOMIC DNA]</scope>
    <source>
        <strain evidence="2">Ribe_18-Q3-R11-54_MAXAC.273</strain>
    </source>
</reference>
<name>A0A9D7SVR0_9BACT</name>
<gene>
    <name evidence="2" type="ORF">IPP15_17355</name>
</gene>
<evidence type="ECO:0000313" key="3">
    <source>
        <dbReference type="Proteomes" id="UP000808337"/>
    </source>
</evidence>
<dbReference type="EMBL" id="JADKGY010000029">
    <property type="protein sequence ID" value="MBK9984108.1"/>
    <property type="molecule type" value="Genomic_DNA"/>
</dbReference>
<dbReference type="Pfam" id="PF13568">
    <property type="entry name" value="OMP_b-brl_2"/>
    <property type="match status" value="1"/>
</dbReference>
<dbReference type="AlphaFoldDB" id="A0A9D7SVR0"/>